<dbReference type="EMBL" id="BAYM01000047">
    <property type="protein sequence ID" value="GAN36131.1"/>
    <property type="molecule type" value="Genomic_DNA"/>
</dbReference>
<protein>
    <submittedName>
        <fullName evidence="2">Uncharacterized protein</fullName>
    </submittedName>
</protein>
<sequence>MRIRKTVTLDSSLKGFANPEDVQKYMDQNDLKTLSAALKSLMDEHHQLSQQVTQQQQLVHEIVQEIMAQLKPTEKKVTMTDRNLLVLLKLFDGVVVQNGWDNLPIPDDTMKPTTVARKIVSDQIKTEYIRRQTNQVHHRGGGADA</sequence>
<evidence type="ECO:0000313" key="2">
    <source>
        <dbReference type="EMBL" id="GAN36131.1"/>
    </source>
</evidence>
<keyword evidence="1" id="KW-0175">Coiled coil</keyword>
<comment type="caution">
    <text evidence="2">The sequence shown here is derived from an EMBL/GenBank/DDBJ whole genome shotgun (WGS) entry which is preliminary data.</text>
</comment>
<gene>
    <name evidence="2" type="ORF">LC0644_0720</name>
</gene>
<evidence type="ECO:0000313" key="3">
    <source>
        <dbReference type="Proteomes" id="UP000032552"/>
    </source>
</evidence>
<dbReference type="Proteomes" id="UP000032552">
    <property type="component" value="Unassembled WGS sequence"/>
</dbReference>
<accession>A0A0C9PMD1</accession>
<feature type="coiled-coil region" evidence="1">
    <location>
        <begin position="31"/>
        <end position="58"/>
    </location>
</feature>
<dbReference type="AlphaFoldDB" id="A0A0C9PMD1"/>
<reference evidence="3" key="1">
    <citation type="submission" date="2014-05" db="EMBL/GenBank/DDBJ databases">
        <title>Whole genome sequencing of Lactobacillus casei NRIC0644.</title>
        <authorList>
            <person name="Atarashi H."/>
            <person name="Yoshida Y."/>
            <person name="Fujimura S."/>
            <person name="Tanaka N."/>
            <person name="Shiwa Y."/>
            <person name="Yoshikawa H."/>
            <person name="Okada S."/>
            <person name="Nakagawa J."/>
        </authorList>
    </citation>
    <scope>NUCLEOTIDE SEQUENCE [LARGE SCALE GENOMIC DNA]</scope>
    <source>
        <strain evidence="3">NRIC0644</strain>
    </source>
</reference>
<organism evidence="2 3">
    <name type="scientific">Lacticaseibacillus paracasei NRIC 0644</name>
    <dbReference type="NCBI Taxonomy" id="1435038"/>
    <lineage>
        <taxon>Bacteria</taxon>
        <taxon>Bacillati</taxon>
        <taxon>Bacillota</taxon>
        <taxon>Bacilli</taxon>
        <taxon>Lactobacillales</taxon>
        <taxon>Lactobacillaceae</taxon>
        <taxon>Lacticaseibacillus</taxon>
    </lineage>
</organism>
<evidence type="ECO:0000256" key="1">
    <source>
        <dbReference type="SAM" id="Coils"/>
    </source>
</evidence>
<name>A0A0C9PMD1_LACPA</name>
<proteinExistence type="predicted"/>
<dbReference type="RefSeq" id="WP_045627045.1">
    <property type="nucleotide sequence ID" value="NZ_BAYM01000047.1"/>
</dbReference>